<organism evidence="7 8">
    <name type="scientific">Cocos nucifera</name>
    <name type="common">Coconut palm</name>
    <dbReference type="NCBI Taxonomy" id="13894"/>
    <lineage>
        <taxon>Eukaryota</taxon>
        <taxon>Viridiplantae</taxon>
        <taxon>Streptophyta</taxon>
        <taxon>Embryophyta</taxon>
        <taxon>Tracheophyta</taxon>
        <taxon>Spermatophyta</taxon>
        <taxon>Magnoliopsida</taxon>
        <taxon>Liliopsida</taxon>
        <taxon>Arecaceae</taxon>
        <taxon>Arecoideae</taxon>
        <taxon>Cocoseae</taxon>
        <taxon>Attaleinae</taxon>
        <taxon>Cocos</taxon>
    </lineage>
</organism>
<protein>
    <recommendedName>
        <fullName evidence="3">phosphatidate phosphatase</fullName>
        <ecNumber evidence="3">3.1.3.4</ecNumber>
    </recommendedName>
</protein>
<keyword evidence="4" id="KW-0378">Hydrolase</keyword>
<dbReference type="InterPro" id="IPR013209">
    <property type="entry name" value="LNS2"/>
</dbReference>
<dbReference type="Proteomes" id="UP000797356">
    <property type="component" value="Chromosome 3"/>
</dbReference>
<dbReference type="InterPro" id="IPR031315">
    <property type="entry name" value="LNS2/PITP"/>
</dbReference>
<dbReference type="EMBL" id="CM017874">
    <property type="protein sequence ID" value="KAG1334639.1"/>
    <property type="molecule type" value="Genomic_DNA"/>
</dbReference>
<dbReference type="PANTHER" id="PTHR12181">
    <property type="entry name" value="LIPIN"/>
    <property type="match status" value="1"/>
</dbReference>
<keyword evidence="8" id="KW-1185">Reference proteome</keyword>
<comment type="cofactor">
    <cofactor evidence="1">
        <name>Mg(2+)</name>
        <dbReference type="ChEBI" id="CHEBI:18420"/>
    </cofactor>
</comment>
<dbReference type="InterPro" id="IPR026058">
    <property type="entry name" value="LIPIN"/>
</dbReference>
<feature type="domain" description="LNS2/PITP" evidence="6">
    <location>
        <begin position="1005"/>
        <end position="1245"/>
    </location>
</feature>
<dbReference type="Pfam" id="PF16876">
    <property type="entry name" value="Lipin_mid"/>
    <property type="match status" value="1"/>
</dbReference>
<dbReference type="InterPro" id="IPR031703">
    <property type="entry name" value="Lipin_mid"/>
</dbReference>
<dbReference type="OrthoDB" id="4567at2759"/>
<evidence type="ECO:0000256" key="3">
    <source>
        <dbReference type="ARBA" id="ARBA00012638"/>
    </source>
</evidence>
<feature type="compositionally biased region" description="Low complexity" evidence="5">
    <location>
        <begin position="196"/>
        <end position="209"/>
    </location>
</feature>
<comment type="caution">
    <text evidence="7">The sequence shown here is derived from an EMBL/GenBank/DDBJ whole genome shotgun (WGS) entry which is preliminary data.</text>
</comment>
<feature type="compositionally biased region" description="Basic and acidic residues" evidence="5">
    <location>
        <begin position="215"/>
        <end position="227"/>
    </location>
</feature>
<accession>A0A8K0I324</accession>
<dbReference type="PANTHER" id="PTHR12181:SF12">
    <property type="entry name" value="PHOSPHATIDATE PHOSPHATASE"/>
    <property type="match status" value="1"/>
</dbReference>
<evidence type="ECO:0000256" key="1">
    <source>
        <dbReference type="ARBA" id="ARBA00001946"/>
    </source>
</evidence>
<dbReference type="InterPro" id="IPR007651">
    <property type="entry name" value="Lipin_N"/>
</dbReference>
<proteinExistence type="inferred from homology"/>
<feature type="compositionally biased region" description="Basic and acidic residues" evidence="5">
    <location>
        <begin position="1143"/>
        <end position="1154"/>
    </location>
</feature>
<reference evidence="7" key="2">
    <citation type="submission" date="2019-07" db="EMBL/GenBank/DDBJ databases">
        <authorList>
            <person name="Yang Y."/>
            <person name="Bocs S."/>
            <person name="Baudouin L."/>
        </authorList>
    </citation>
    <scope>NUCLEOTIDE SEQUENCE</scope>
    <source>
        <tissue evidence="7">Spear leaf of Hainan Tall coconut</tissue>
    </source>
</reference>
<gene>
    <name evidence="7" type="ORF">COCNU_03G007580</name>
</gene>
<feature type="compositionally biased region" description="Basic residues" evidence="5">
    <location>
        <begin position="1132"/>
        <end position="1142"/>
    </location>
</feature>
<dbReference type="GO" id="GO:0008195">
    <property type="term" value="F:phosphatidate phosphatase activity"/>
    <property type="evidence" value="ECO:0007669"/>
    <property type="project" value="UniProtKB-EC"/>
</dbReference>
<dbReference type="Pfam" id="PF08235">
    <property type="entry name" value="LNS2"/>
    <property type="match status" value="2"/>
</dbReference>
<evidence type="ECO:0000256" key="5">
    <source>
        <dbReference type="SAM" id="MobiDB-lite"/>
    </source>
</evidence>
<evidence type="ECO:0000313" key="7">
    <source>
        <dbReference type="EMBL" id="KAG1334639.1"/>
    </source>
</evidence>
<name>A0A8K0I324_COCNU</name>
<dbReference type="SMART" id="SM00775">
    <property type="entry name" value="LNS2"/>
    <property type="match status" value="1"/>
</dbReference>
<feature type="compositionally biased region" description="Basic and acidic residues" evidence="5">
    <location>
        <begin position="1105"/>
        <end position="1131"/>
    </location>
</feature>
<dbReference type="Pfam" id="PF04571">
    <property type="entry name" value="Lipin_N"/>
    <property type="match status" value="1"/>
</dbReference>
<feature type="compositionally biased region" description="Basic residues" evidence="5">
    <location>
        <begin position="1093"/>
        <end position="1104"/>
    </location>
</feature>
<comment type="similarity">
    <text evidence="2">Belongs to the lipin family.</text>
</comment>
<evidence type="ECO:0000256" key="4">
    <source>
        <dbReference type="ARBA" id="ARBA00022801"/>
    </source>
</evidence>
<dbReference type="EC" id="3.1.3.4" evidence="3"/>
<evidence type="ECO:0000256" key="2">
    <source>
        <dbReference type="ARBA" id="ARBA00005476"/>
    </source>
</evidence>
<reference evidence="7" key="1">
    <citation type="journal article" date="2017" name="Gigascience">
        <title>The genome draft of coconut (Cocos nucifera).</title>
        <authorList>
            <person name="Xiao Y."/>
            <person name="Xu P."/>
            <person name="Fan H."/>
            <person name="Baudouin L."/>
            <person name="Xia W."/>
            <person name="Bocs S."/>
            <person name="Xu J."/>
            <person name="Li Q."/>
            <person name="Guo A."/>
            <person name="Zhou L."/>
            <person name="Li J."/>
            <person name="Wu Y."/>
            <person name="Ma Z."/>
            <person name="Armero A."/>
            <person name="Issali A.E."/>
            <person name="Liu N."/>
            <person name="Peng M."/>
            <person name="Yang Y."/>
        </authorList>
    </citation>
    <scope>NUCLEOTIDE SEQUENCE</scope>
    <source>
        <tissue evidence="7">Spear leaf of Hainan Tall coconut</tissue>
    </source>
</reference>
<feature type="region of interest" description="Disordered" evidence="5">
    <location>
        <begin position="1076"/>
        <end position="1154"/>
    </location>
</feature>
<evidence type="ECO:0000313" key="8">
    <source>
        <dbReference type="Proteomes" id="UP000797356"/>
    </source>
</evidence>
<feature type="region of interest" description="Disordered" evidence="5">
    <location>
        <begin position="196"/>
        <end position="243"/>
    </location>
</feature>
<sequence length="1300" mass="145150">MYAVEKLSSYITRGVYTVSGPFHPFGGAVDIIVVQQQDGSFKTSPWYVRFGKFQGVLKAKEKVVSISVNGVEAGFHMYLDHKGEAYFLKEFDAEEGDSVVSPTSSGDETDEKILNGRFKNIQSCDFDAARREPISQMDVGNGKIVKRTSSRRSTIFGLMFGRKFMKDNDQGSIVERVNSLERAEIAADLLESKWSTNLPTNNRRTNNSPGTQSEGENKDTNAIDREQSPQIPSNRVSGHDDMINSHCENLDDNFWSSNASENHLEEMIKHDSPCIRVDEEVIEIYASNGNVAERTELNFDEVTPESKGPDASSQCHCTFEDSMDSHSEVLGDSFGNDMKHFEELNSHEKVVEIYTLEANTDDKSKVISELLRIESNQMDVQSPGSVTRPHDTVQSLNEICKGSTNDFSVLENDEKKTTSFSYCETIESSTLRFNVSNGRALDAVDLFSGGGTQGEETSEVQCDTSERIPAVKSQQESGACTSNENLSGCHDQNMVISRVEVSSVSQNNQSDCPNNADSPPTMASFRTLNGLHSSPDGVFEVEETSINQIDYSGNETQMEDGETTDCIQVQRLDSADQVKELENSGKGVSVNESCNSNGVNNTQECSVAFRSVEETIASALSPEGSEDDQFPFTDTDSFTAKEIGPELSLDDTAVETEDHQMVTAEADVKELELKDIENEQLFEGFCDVSRPHTSPITIRGSWTNESGNEQLVRSLPNIRSDIHDLEGSNLLHPLSCSLNSKSTNNVLDLLEKKCPHSLKADSQHSGEQGQVTPEFVATDIDVENKGEQKGTVISPAVELSLCKHLLFEGMGADAACQVFNSEKVNLEKFCALGPSLVKNDKLVIKIGNHYYPWDAAAPIILGMVSFGQEQIFKTQGMIPVDRDEKNIKGDNSRAIVPTGVSWRIWPFNFKRSRTISTIHAAREGFNETDRDSAFEKTKSLTAENDMLKVRSMKKKVRSLTPTSEQLSSLNLKEGRNVITFSFSTAMLGAQQVDASIYLWKWNTRIVISDVDGTITKSDVLGQFMPLVGVDWSQTGVAHLFSAIKDGGCPGHFILFLRENGTRMMLGLQNLSIWREKKKNERKKGRNDEEKEKVKGKKKKKNERKKGKEKEKEGKKKERKEKEEEKEKIKKGWEKKKRKRKGKKEMDRGESGNMGTRHEATFRACSGCVFKLFQEYTLYGCWWEEVSRDQKDYHLDEEIRALFPPDCNPFYAGFGNRDTDEISYLKVGIPIGKIFIINPKGEVTVNRRVDTRSYTSLHALVNGMFPPMSSAEQLPTLGSKPEEQHQAILQHNIATATQQRK</sequence>
<evidence type="ECO:0000259" key="6">
    <source>
        <dbReference type="SMART" id="SM00775"/>
    </source>
</evidence>